<evidence type="ECO:0000256" key="1">
    <source>
        <dbReference type="SAM" id="MobiDB-lite"/>
    </source>
</evidence>
<keyword evidence="4" id="KW-1185">Reference proteome</keyword>
<proteinExistence type="predicted"/>
<dbReference type="HOGENOM" id="CLU_1516904_0_0_11"/>
<gene>
    <name evidence="3" type="ORF">HMPREF9336_03479</name>
</gene>
<dbReference type="RefSeq" id="WP_007472530.1">
    <property type="nucleotide sequence ID" value="NZ_KI391953.1"/>
</dbReference>
<feature type="signal peptide" evidence="2">
    <location>
        <begin position="1"/>
        <end position="23"/>
    </location>
</feature>
<accession>E5XVF7</accession>
<dbReference type="STRING" id="679197.HMPREF9336_03479"/>
<feature type="region of interest" description="Disordered" evidence="1">
    <location>
        <begin position="22"/>
        <end position="48"/>
    </location>
</feature>
<name>E5XVF7_SEGRC</name>
<evidence type="ECO:0000313" key="3">
    <source>
        <dbReference type="EMBL" id="EFV11671.1"/>
    </source>
</evidence>
<feature type="chain" id="PRO_5003200426" evidence="2">
    <location>
        <begin position="24"/>
        <end position="181"/>
    </location>
</feature>
<comment type="caution">
    <text evidence="3">The sequence shown here is derived from an EMBL/GenBank/DDBJ whole genome shotgun (WGS) entry which is preliminary data.</text>
</comment>
<protein>
    <submittedName>
        <fullName evidence="3">Uncharacterized protein</fullName>
    </submittedName>
</protein>
<evidence type="ECO:0000313" key="4">
    <source>
        <dbReference type="Proteomes" id="UP000004816"/>
    </source>
</evidence>
<keyword evidence="2" id="KW-0732">Signal</keyword>
<sequence>MRLVRLALAALPVFALCAAPAQASPENPCPTERIDDRGDESWDSMRDDTREGERVTLLKLFKAAYPEATLVREKLLLTAYAPFYPKNSQPTVGGWGRIQKRFHDELPGIGFSPAGARRVAADDAAGWTELATPPKNLPAEAQPCESRPIALVMIDGAAFRKAHVYGEEFDGDMYGYFEFKP</sequence>
<feature type="compositionally biased region" description="Basic and acidic residues" evidence="1">
    <location>
        <begin position="32"/>
        <end position="48"/>
    </location>
</feature>
<organism evidence="3 4">
    <name type="scientific">Segniliparus rugosus (strain ATCC BAA-974 / DSM 45345 / CCUG 50838 / CIP 108380 / JCM 13579 / CDC 945)</name>
    <dbReference type="NCBI Taxonomy" id="679197"/>
    <lineage>
        <taxon>Bacteria</taxon>
        <taxon>Bacillati</taxon>
        <taxon>Actinomycetota</taxon>
        <taxon>Actinomycetes</taxon>
        <taxon>Mycobacteriales</taxon>
        <taxon>Segniliparaceae</taxon>
        <taxon>Segniliparus</taxon>
    </lineage>
</organism>
<evidence type="ECO:0000256" key="2">
    <source>
        <dbReference type="SAM" id="SignalP"/>
    </source>
</evidence>
<dbReference type="EMBL" id="ACZI02000001">
    <property type="protein sequence ID" value="EFV11671.1"/>
    <property type="molecule type" value="Genomic_DNA"/>
</dbReference>
<dbReference type="Proteomes" id="UP000004816">
    <property type="component" value="Unassembled WGS sequence"/>
</dbReference>
<dbReference type="AlphaFoldDB" id="E5XVF7"/>
<reference evidence="3 4" key="1">
    <citation type="journal article" date="2011" name="Stand. Genomic Sci.">
        <title>High quality draft genome sequence of Segniliparus rugosus CDC 945(T)= (ATCC BAA-974(T)).</title>
        <authorList>
            <person name="Earl A.M."/>
            <person name="Desjardins C.A."/>
            <person name="Fitzgerald M.G."/>
            <person name="Arachchi H.M."/>
            <person name="Zeng Q."/>
            <person name="Mehta T."/>
            <person name="Griggs A."/>
            <person name="Birren B.W."/>
            <person name="Toney N.C."/>
            <person name="Carr J."/>
            <person name="Posey J."/>
            <person name="Butler W.R."/>
        </authorList>
    </citation>
    <scope>NUCLEOTIDE SEQUENCE [LARGE SCALE GENOMIC DNA]</scope>
    <source>
        <strain evidence="4">ATCC BAA-974 / DSM 45345 / CCUG 50838 / CIP 108380 / JCM 13579 / CDC 945</strain>
    </source>
</reference>